<dbReference type="Pfam" id="PF06140">
    <property type="entry name" value="Ifi-6-16"/>
    <property type="match status" value="1"/>
</dbReference>
<evidence type="ECO:0000256" key="2">
    <source>
        <dbReference type="ARBA" id="ARBA00007262"/>
    </source>
</evidence>
<comment type="caution">
    <text evidence="7">The sequence shown here is derived from an EMBL/GenBank/DDBJ whole genome shotgun (WGS) entry which is preliminary data.</text>
</comment>
<dbReference type="AlphaFoldDB" id="A0A9Q0ATH1"/>
<evidence type="ECO:0000313" key="7">
    <source>
        <dbReference type="EMBL" id="KAI1879462.1"/>
    </source>
</evidence>
<gene>
    <name evidence="7" type="ORF">JX265_002416</name>
</gene>
<feature type="region of interest" description="Disordered" evidence="6">
    <location>
        <begin position="177"/>
        <end position="200"/>
    </location>
</feature>
<evidence type="ECO:0000256" key="5">
    <source>
        <dbReference type="ARBA" id="ARBA00023136"/>
    </source>
</evidence>
<comment type="subcellular location">
    <subcellularLocation>
        <location evidence="1">Membrane</location>
        <topology evidence="1">Multi-pass membrane protein</topology>
    </subcellularLocation>
</comment>
<evidence type="ECO:0000256" key="3">
    <source>
        <dbReference type="ARBA" id="ARBA00022692"/>
    </source>
</evidence>
<dbReference type="GO" id="GO:0016020">
    <property type="term" value="C:membrane"/>
    <property type="evidence" value="ECO:0007669"/>
    <property type="project" value="UniProtKB-SubCell"/>
</dbReference>
<evidence type="ECO:0000313" key="8">
    <source>
        <dbReference type="Proteomes" id="UP000829685"/>
    </source>
</evidence>
<protein>
    <submittedName>
        <fullName evidence="7">Uncharacterized protein</fullName>
    </submittedName>
</protein>
<dbReference type="PANTHER" id="PTHR16932:SF18">
    <property type="entry name" value="INTERFERON, ALPHA-INDUCIBLE PROTEIN 27-LIKE 2"/>
    <property type="match status" value="1"/>
</dbReference>
<proteinExistence type="inferred from homology"/>
<keyword evidence="8" id="KW-1185">Reference proteome</keyword>
<dbReference type="InterPro" id="IPR038213">
    <property type="entry name" value="IFI6/IFI27-like_sf"/>
</dbReference>
<evidence type="ECO:0000256" key="4">
    <source>
        <dbReference type="ARBA" id="ARBA00022989"/>
    </source>
</evidence>
<evidence type="ECO:0000256" key="6">
    <source>
        <dbReference type="SAM" id="MobiDB-lite"/>
    </source>
</evidence>
<accession>A0A9Q0ATH1</accession>
<dbReference type="Gene3D" id="6.10.110.10">
    <property type="match status" value="1"/>
</dbReference>
<dbReference type="InterPro" id="IPR009311">
    <property type="entry name" value="IFI6/IFI27-like"/>
</dbReference>
<evidence type="ECO:0000256" key="1">
    <source>
        <dbReference type="ARBA" id="ARBA00004141"/>
    </source>
</evidence>
<organism evidence="7 8">
    <name type="scientific">Neoarthrinium moseri</name>
    <dbReference type="NCBI Taxonomy" id="1658444"/>
    <lineage>
        <taxon>Eukaryota</taxon>
        <taxon>Fungi</taxon>
        <taxon>Dikarya</taxon>
        <taxon>Ascomycota</taxon>
        <taxon>Pezizomycotina</taxon>
        <taxon>Sordariomycetes</taxon>
        <taxon>Xylariomycetidae</taxon>
        <taxon>Amphisphaeriales</taxon>
        <taxon>Apiosporaceae</taxon>
        <taxon>Neoarthrinium</taxon>
    </lineage>
</organism>
<keyword evidence="5" id="KW-0472">Membrane</keyword>
<dbReference type="EMBL" id="JAFIMR010000004">
    <property type="protein sequence ID" value="KAI1879462.1"/>
    <property type="molecule type" value="Genomic_DNA"/>
</dbReference>
<comment type="similarity">
    <text evidence="2">Belongs to the IFI6/IFI27 family.</text>
</comment>
<name>A0A9Q0ATH1_9PEZI</name>
<keyword evidence="3" id="KW-0812">Transmembrane</keyword>
<reference evidence="7" key="1">
    <citation type="submission" date="2021-03" db="EMBL/GenBank/DDBJ databases">
        <title>Revisited historic fungal species revealed as producer of novel bioactive compounds through whole genome sequencing and comparative genomics.</title>
        <authorList>
            <person name="Vignolle G.A."/>
            <person name="Hochenegger N."/>
            <person name="Mach R.L."/>
            <person name="Mach-Aigner A.R."/>
            <person name="Javad Rahimi M."/>
            <person name="Salim K.A."/>
            <person name="Chan C.M."/>
            <person name="Lim L.B.L."/>
            <person name="Cai F."/>
            <person name="Druzhinina I.S."/>
            <person name="U'Ren J.M."/>
            <person name="Derntl C."/>
        </authorList>
    </citation>
    <scope>NUCLEOTIDE SEQUENCE</scope>
    <source>
        <strain evidence="7">TUCIM 5799</strain>
    </source>
</reference>
<dbReference type="Proteomes" id="UP000829685">
    <property type="component" value="Unassembled WGS sequence"/>
</dbReference>
<dbReference type="PANTHER" id="PTHR16932">
    <property type="entry name" value="INTERFERON ALPHA-INDUCIBLE PROTEIN 27"/>
    <property type="match status" value="1"/>
</dbReference>
<sequence>MSSLVRNANAVGEVTPSLFSSVHSGAASTWGFTKAAFESANVPGRLSHAANHTKEFATERVAPAAEQAGHWCAENPWRAAACGAAAVGLGAMAAPGVVAAPLLGAAGFGGQGIVGGSVAAGAQSVIGNVAASSLFATLQSAGMAGYGVAVVNTVVQVGGACLATASGGLLYAKSKTEEGVKEEETVEEEKQEEETVKGGS</sequence>
<keyword evidence="4" id="KW-1133">Transmembrane helix</keyword>